<feature type="compositionally biased region" description="Pro residues" evidence="1">
    <location>
        <begin position="112"/>
        <end position="121"/>
    </location>
</feature>
<feature type="region of interest" description="Disordered" evidence="1">
    <location>
        <begin position="102"/>
        <end position="122"/>
    </location>
</feature>
<proteinExistence type="predicted"/>
<accession>A0ABQ9YIF7</accession>
<evidence type="ECO:0000313" key="2">
    <source>
        <dbReference type="EMBL" id="KAK2963539.1"/>
    </source>
</evidence>
<evidence type="ECO:0000256" key="1">
    <source>
        <dbReference type="SAM" id="MobiDB-lite"/>
    </source>
</evidence>
<protein>
    <submittedName>
        <fullName evidence="2">Uncharacterized protein</fullName>
    </submittedName>
</protein>
<dbReference type="Proteomes" id="UP001281761">
    <property type="component" value="Unassembled WGS sequence"/>
</dbReference>
<gene>
    <name evidence="2" type="ORF">BLNAU_1582</name>
</gene>
<comment type="caution">
    <text evidence="2">The sequence shown here is derived from an EMBL/GenBank/DDBJ whole genome shotgun (WGS) entry which is preliminary data.</text>
</comment>
<dbReference type="EMBL" id="JARBJD010000006">
    <property type="protein sequence ID" value="KAK2963539.1"/>
    <property type="molecule type" value="Genomic_DNA"/>
</dbReference>
<name>A0ABQ9YIF7_9EUKA</name>
<sequence length="189" mass="20938">MFELFLTSVGPQTLFPESLFIPGSSASEESETANQHNGSACMLKERDETAWKHECPRHTQPTLRLPRRDLNLPHSSADTSTNDSKAWKVIVAQSMAVLDPPSVPNHTLPLPSASPSPPTPSHFPRRLLLPSHLDDLSTPYLLDLSVIDNRNVVSPILKFILHVIQLSSNNHVRKLSRPNQSQSSFLVVA</sequence>
<reference evidence="2 3" key="1">
    <citation type="journal article" date="2022" name="bioRxiv">
        <title>Genomics of Preaxostyla Flagellates Illuminates Evolutionary Transitions and the Path Towards Mitochondrial Loss.</title>
        <authorList>
            <person name="Novak L.V.F."/>
            <person name="Treitli S.C."/>
            <person name="Pyrih J."/>
            <person name="Halakuc P."/>
            <person name="Pipaliya S.V."/>
            <person name="Vacek V."/>
            <person name="Brzon O."/>
            <person name="Soukal P."/>
            <person name="Eme L."/>
            <person name="Dacks J.B."/>
            <person name="Karnkowska A."/>
            <person name="Elias M."/>
            <person name="Hampl V."/>
        </authorList>
    </citation>
    <scope>NUCLEOTIDE SEQUENCE [LARGE SCALE GENOMIC DNA]</scope>
    <source>
        <strain evidence="2">NAU3</strain>
        <tissue evidence="2">Gut</tissue>
    </source>
</reference>
<organism evidence="2 3">
    <name type="scientific">Blattamonas nauphoetae</name>
    <dbReference type="NCBI Taxonomy" id="2049346"/>
    <lineage>
        <taxon>Eukaryota</taxon>
        <taxon>Metamonada</taxon>
        <taxon>Preaxostyla</taxon>
        <taxon>Oxymonadida</taxon>
        <taxon>Blattamonas</taxon>
    </lineage>
</organism>
<keyword evidence="3" id="KW-1185">Reference proteome</keyword>
<evidence type="ECO:0000313" key="3">
    <source>
        <dbReference type="Proteomes" id="UP001281761"/>
    </source>
</evidence>